<comment type="caution">
    <text evidence="1">The sequence shown here is derived from an EMBL/GenBank/DDBJ whole genome shotgun (WGS) entry which is preliminary data.</text>
</comment>
<organism evidence="1 2">
    <name type="scientific">Streptomyces violascens</name>
    <dbReference type="NCBI Taxonomy" id="67381"/>
    <lineage>
        <taxon>Bacteria</taxon>
        <taxon>Bacillati</taxon>
        <taxon>Actinomycetota</taxon>
        <taxon>Actinomycetes</taxon>
        <taxon>Kitasatosporales</taxon>
        <taxon>Streptomycetaceae</taxon>
        <taxon>Streptomyces</taxon>
    </lineage>
</organism>
<keyword evidence="2" id="KW-1185">Reference proteome</keyword>
<reference evidence="1" key="1">
    <citation type="submission" date="2024-05" db="EMBL/GenBank/DDBJ databases">
        <title>Whole genome shotgun sequence of Streptomyces violascens NBRC 12920.</title>
        <authorList>
            <person name="Komaki H."/>
            <person name="Tamura T."/>
        </authorList>
    </citation>
    <scope>NUCLEOTIDE SEQUENCE</scope>
    <source>
        <strain evidence="1">NBRC 12920</strain>
    </source>
</reference>
<evidence type="ECO:0000313" key="2">
    <source>
        <dbReference type="Proteomes" id="UP001050808"/>
    </source>
</evidence>
<protein>
    <submittedName>
        <fullName evidence="1">Uncharacterized protein</fullName>
    </submittedName>
</protein>
<dbReference type="Proteomes" id="UP001050808">
    <property type="component" value="Unassembled WGS sequence"/>
</dbReference>
<gene>
    <name evidence="1" type="ORF">Sviol_76290</name>
</gene>
<proteinExistence type="predicted"/>
<sequence>MGVRKPPPLRGYEGVRSPAIPLSQTVGVPRVEHIEPDEFLASYWSAPMLRPRDLCDPMRLAGMPTVASDALTNGDES</sequence>
<name>A0ABQ3R113_9ACTN</name>
<dbReference type="EMBL" id="BNDY01000018">
    <property type="protein sequence ID" value="GHI43221.1"/>
    <property type="molecule type" value="Genomic_DNA"/>
</dbReference>
<evidence type="ECO:0000313" key="1">
    <source>
        <dbReference type="EMBL" id="GHI43221.1"/>
    </source>
</evidence>
<accession>A0ABQ3R113</accession>